<dbReference type="Proteomes" id="UP000320393">
    <property type="component" value="Unassembled WGS sequence"/>
</dbReference>
<dbReference type="InterPro" id="IPR011217">
    <property type="entry name" value="Vgb_bact"/>
</dbReference>
<reference evidence="7 8" key="1">
    <citation type="journal article" date="2019" name="Nat. Microbiol.">
        <title>Mediterranean grassland soil C-N compound turnover is dependent on rainfall and depth, and is mediated by genomically divergent microorganisms.</title>
        <authorList>
            <person name="Diamond S."/>
            <person name="Andeer P.F."/>
            <person name="Li Z."/>
            <person name="Crits-Christoph A."/>
            <person name="Burstein D."/>
            <person name="Anantharaman K."/>
            <person name="Lane K.R."/>
            <person name="Thomas B.C."/>
            <person name="Pan C."/>
            <person name="Northen T.R."/>
            <person name="Banfield J.F."/>
        </authorList>
    </citation>
    <scope>NUCLEOTIDE SEQUENCE [LARGE SCALE GENOMIC DNA]</scope>
    <source>
        <strain evidence="7">NP_5</strain>
    </source>
</reference>
<evidence type="ECO:0000256" key="1">
    <source>
        <dbReference type="ARBA" id="ARBA00022723"/>
    </source>
</evidence>
<dbReference type="InterPro" id="IPR051344">
    <property type="entry name" value="Vgb"/>
</dbReference>
<dbReference type="GO" id="GO:0046677">
    <property type="term" value="P:response to antibiotic"/>
    <property type="evidence" value="ECO:0007669"/>
    <property type="project" value="UniProtKB-UniRule"/>
</dbReference>
<proteinExistence type="inferred from homology"/>
<dbReference type="GO" id="GO:0016835">
    <property type="term" value="F:carbon-oxygen lyase activity"/>
    <property type="evidence" value="ECO:0007669"/>
    <property type="project" value="UniProtKB-UniRule"/>
</dbReference>
<keyword evidence="6" id="KW-0732">Signal</keyword>
<dbReference type="Pfam" id="PF24684">
    <property type="entry name" value="Vgb_lyase"/>
    <property type="match status" value="1"/>
</dbReference>
<keyword evidence="2 5" id="KW-0460">Magnesium</keyword>
<evidence type="ECO:0000313" key="8">
    <source>
        <dbReference type="Proteomes" id="UP000320393"/>
    </source>
</evidence>
<comment type="similarity">
    <text evidence="5">Belongs to the Vgb family.</text>
</comment>
<dbReference type="Gene3D" id="2.130.10.10">
    <property type="entry name" value="YVTN repeat-like/Quinoprotein amine dehydrogenase"/>
    <property type="match status" value="2"/>
</dbReference>
<gene>
    <name evidence="7" type="ORF">E6H02_03325</name>
</gene>
<evidence type="ECO:0000256" key="2">
    <source>
        <dbReference type="ARBA" id="ARBA00022842"/>
    </source>
</evidence>
<dbReference type="GO" id="GO:0030288">
    <property type="term" value="C:outer membrane-bounded periplasmic space"/>
    <property type="evidence" value="ECO:0007669"/>
    <property type="project" value="TreeGrafter"/>
</dbReference>
<comment type="function">
    <text evidence="5">Inactivates the type B streptogramin antibiotics by linearizing the lactone ring at the ester linkage, generating a free phenylglycine carboxylate and converting the threonyl moiety into 2-amino-butenoic acid.</text>
</comment>
<evidence type="ECO:0000256" key="3">
    <source>
        <dbReference type="ARBA" id="ARBA00023239"/>
    </source>
</evidence>
<evidence type="ECO:0000256" key="5">
    <source>
        <dbReference type="PIRNR" id="PIRNR026412"/>
    </source>
</evidence>
<evidence type="ECO:0000256" key="4">
    <source>
        <dbReference type="ARBA" id="ARBA00023251"/>
    </source>
</evidence>
<dbReference type="InterPro" id="IPR015943">
    <property type="entry name" value="WD40/YVTN_repeat-like_dom_sf"/>
</dbReference>
<evidence type="ECO:0000256" key="6">
    <source>
        <dbReference type="SAM" id="SignalP"/>
    </source>
</evidence>
<sequence length="330" mass="35146">MPRAVAALAVLALTAIGVAGGAGAGRVRAQDGTVPLREYPVPRGSHPHDVAPAPDGTVWFTAQTAGALGRLDPATGKIREIKLGEGSAPHGVIVGPDGAAWVTDGGLNAIVRVSPTSDEVRRFPLPAGRAGANLNTAVFDRQGILWFTGQGGVYGRVTPATGRVDVWDAPKGPGPYGITVTPGGAIYFASLAGSYVGRIDTKTAAATVFQPPTRDQGARRVWADHRGRIWVSEWNAGNVALYDPASGRWREWRVPGERPKPYAVYVDDQDMVWLSDWGANALVRFDPLRETFAVFAFPTTGAEVRQILGRPGEVWGAESGVDKLVVWKRR</sequence>
<dbReference type="SUPFAM" id="SSF63829">
    <property type="entry name" value="Calcium-dependent phosphotriesterase"/>
    <property type="match status" value="1"/>
</dbReference>
<dbReference type="GO" id="GO:0017001">
    <property type="term" value="P:antibiotic catabolic process"/>
    <property type="evidence" value="ECO:0007669"/>
    <property type="project" value="UniProtKB-UniRule"/>
</dbReference>
<accession>A0A537M2B5</accession>
<keyword evidence="1 5" id="KW-0479">Metal-binding</keyword>
<dbReference type="GO" id="GO:0000287">
    <property type="term" value="F:magnesium ion binding"/>
    <property type="evidence" value="ECO:0007669"/>
    <property type="project" value="UniProtKB-UniRule"/>
</dbReference>
<protein>
    <recommendedName>
        <fullName evidence="5">Virginiamycin B lyase</fullName>
        <ecNumber evidence="5">4.2.99.-</ecNumber>
    </recommendedName>
    <alternativeName>
        <fullName evidence="5">Streptogramin B lyase</fullName>
    </alternativeName>
</protein>
<keyword evidence="4 5" id="KW-0046">Antibiotic resistance</keyword>
<dbReference type="PANTHER" id="PTHR40274:SF3">
    <property type="entry name" value="VIRGINIAMYCIN B LYASE"/>
    <property type="match status" value="1"/>
</dbReference>
<feature type="signal peptide" evidence="6">
    <location>
        <begin position="1"/>
        <end position="24"/>
    </location>
</feature>
<name>A0A537M2B5_9BACT</name>
<dbReference type="AlphaFoldDB" id="A0A537M2B5"/>
<dbReference type="PIRSF" id="PIRSF026412">
    <property type="entry name" value="Streptogrm_lyase"/>
    <property type="match status" value="1"/>
</dbReference>
<organism evidence="7 8">
    <name type="scientific">Candidatus Segetimicrobium genomatis</name>
    <dbReference type="NCBI Taxonomy" id="2569760"/>
    <lineage>
        <taxon>Bacteria</taxon>
        <taxon>Bacillati</taxon>
        <taxon>Candidatus Sysuimicrobiota</taxon>
        <taxon>Candidatus Sysuimicrobiia</taxon>
        <taxon>Candidatus Sysuimicrobiales</taxon>
        <taxon>Candidatus Segetimicrobiaceae</taxon>
        <taxon>Candidatus Segetimicrobium</taxon>
    </lineage>
</organism>
<evidence type="ECO:0000313" key="7">
    <source>
        <dbReference type="EMBL" id="TMJ14402.1"/>
    </source>
</evidence>
<dbReference type="EC" id="4.2.99.-" evidence="5"/>
<comment type="cofactor">
    <cofactor evidence="5">
        <name>Mg(2+)</name>
        <dbReference type="ChEBI" id="CHEBI:18420"/>
    </cofactor>
</comment>
<feature type="chain" id="PRO_5022205674" description="Virginiamycin B lyase" evidence="6">
    <location>
        <begin position="25"/>
        <end position="330"/>
    </location>
</feature>
<dbReference type="EMBL" id="VBAM01000109">
    <property type="protein sequence ID" value="TMJ14402.1"/>
    <property type="molecule type" value="Genomic_DNA"/>
</dbReference>
<comment type="subunit">
    <text evidence="5">Monomer.</text>
</comment>
<comment type="caution">
    <text evidence="7">The sequence shown here is derived from an EMBL/GenBank/DDBJ whole genome shotgun (WGS) entry which is preliminary data.</text>
</comment>
<dbReference type="PANTHER" id="PTHR40274">
    <property type="entry name" value="VIRGINIAMYCIN B LYASE"/>
    <property type="match status" value="1"/>
</dbReference>
<keyword evidence="3 5" id="KW-0456">Lyase</keyword>